<dbReference type="SUPFAM" id="SSF52518">
    <property type="entry name" value="Thiamin diphosphate-binding fold (THDP-binding)"/>
    <property type="match status" value="1"/>
</dbReference>
<feature type="domain" description="Dehydrogenase E1 component" evidence="4">
    <location>
        <begin position="19"/>
        <end position="313"/>
    </location>
</feature>
<dbReference type="OrthoDB" id="9766715at2"/>
<dbReference type="PANTHER" id="PTHR11516">
    <property type="entry name" value="PYRUVATE DEHYDROGENASE E1 COMPONENT, ALPHA SUBUNIT BACTERIAL AND ORGANELLAR"/>
    <property type="match status" value="1"/>
</dbReference>
<keyword evidence="2 5" id="KW-0560">Oxidoreductase</keyword>
<dbReference type="InterPro" id="IPR001017">
    <property type="entry name" value="DH_E1"/>
</dbReference>
<dbReference type="AlphaFoldDB" id="A0A5E7E3S8"/>
<dbReference type="InterPro" id="IPR029061">
    <property type="entry name" value="THDP-binding"/>
</dbReference>
<dbReference type="Gene3D" id="3.40.50.970">
    <property type="match status" value="1"/>
</dbReference>
<reference evidence="5 6" key="1">
    <citation type="submission" date="2019-09" db="EMBL/GenBank/DDBJ databases">
        <authorList>
            <person name="Chandra G."/>
            <person name="Truman W A."/>
        </authorList>
    </citation>
    <scope>NUCLEOTIDE SEQUENCE [LARGE SCALE GENOMIC DNA]</scope>
    <source>
        <strain evidence="5">PS691</strain>
    </source>
</reference>
<dbReference type="EC" id="1.1.1.-" evidence="5"/>
<dbReference type="PANTHER" id="PTHR11516:SF60">
    <property type="entry name" value="PYRUVATE DEHYDROGENASE E1 COMPONENT SUBUNIT ALPHA"/>
    <property type="match status" value="1"/>
</dbReference>
<evidence type="ECO:0000313" key="5">
    <source>
        <dbReference type="EMBL" id="VVO21204.1"/>
    </source>
</evidence>
<dbReference type="Proteomes" id="UP000337909">
    <property type="component" value="Unassembled WGS sequence"/>
</dbReference>
<evidence type="ECO:0000259" key="4">
    <source>
        <dbReference type="Pfam" id="PF00676"/>
    </source>
</evidence>
<dbReference type="EMBL" id="CABVHQ010000049">
    <property type="protein sequence ID" value="VVO21204.1"/>
    <property type="molecule type" value="Genomic_DNA"/>
</dbReference>
<accession>A0A5E7E3S8</accession>
<dbReference type="GO" id="GO:0004739">
    <property type="term" value="F:pyruvate dehydrogenase (acetyl-transferring) activity"/>
    <property type="evidence" value="ECO:0007669"/>
    <property type="project" value="TreeGrafter"/>
</dbReference>
<dbReference type="InterPro" id="IPR050642">
    <property type="entry name" value="PDH_E1_Alpha_Subunit"/>
</dbReference>
<dbReference type="GO" id="GO:0006086">
    <property type="term" value="P:pyruvate decarboxylation to acetyl-CoA"/>
    <property type="evidence" value="ECO:0007669"/>
    <property type="project" value="TreeGrafter"/>
</dbReference>
<proteinExistence type="predicted"/>
<dbReference type="CDD" id="cd02000">
    <property type="entry name" value="TPP_E1_PDC_ADC_BCADC"/>
    <property type="match status" value="1"/>
</dbReference>
<sequence length="328" mass="35350">MAEAKSPDCAVLLDIYRRANLIKTADDRFIELIKAGQIASPYYSTRGQEIIPSAISVNLNADDYVITTYRGIHDQLAKGIPLRPFVAEFMGRATGTCKGKGGPMHITHLASGLPVTTGVVGSGLPIANGLAWASQLKKSGQVTVCNFGDGATNIGAFHEALNLASVWKLPVVFVCQNNGYAEHTKYEYGTGARAIVDRAIAYGMHGIQCNGNNALEMWGAAREAIDRARSGLGPTLLEAKTFRFRGHLLGDDSHYIDKAEMAAAIAADPMPAYRSWLIEQGHASDAQLSTIEKTNADDFEDAVEFGLASPYPDVSELSRDVYAEEVRP</sequence>
<keyword evidence="3" id="KW-0786">Thiamine pyrophosphate</keyword>
<protein>
    <submittedName>
        <fullName evidence="5">Acetoin:2,6-dichlorophenolindophenol oxidoreductase subunit alpha</fullName>
        <ecNumber evidence="5">1.1.1.-</ecNumber>
    </submittedName>
</protein>
<dbReference type="Pfam" id="PF00676">
    <property type="entry name" value="E1_dh"/>
    <property type="match status" value="1"/>
</dbReference>
<evidence type="ECO:0000256" key="3">
    <source>
        <dbReference type="ARBA" id="ARBA00023052"/>
    </source>
</evidence>
<comment type="cofactor">
    <cofactor evidence="1">
        <name>thiamine diphosphate</name>
        <dbReference type="ChEBI" id="CHEBI:58937"/>
    </cofactor>
</comment>
<organism evidence="5 6">
    <name type="scientific">Pseudomonas fluorescens</name>
    <dbReference type="NCBI Taxonomy" id="294"/>
    <lineage>
        <taxon>Bacteria</taxon>
        <taxon>Pseudomonadati</taxon>
        <taxon>Pseudomonadota</taxon>
        <taxon>Gammaproteobacteria</taxon>
        <taxon>Pseudomonadales</taxon>
        <taxon>Pseudomonadaceae</taxon>
        <taxon>Pseudomonas</taxon>
    </lineage>
</organism>
<evidence type="ECO:0000256" key="2">
    <source>
        <dbReference type="ARBA" id="ARBA00023002"/>
    </source>
</evidence>
<dbReference type="RefSeq" id="WP_150644054.1">
    <property type="nucleotide sequence ID" value="NZ_CABVHQ010000049.1"/>
</dbReference>
<name>A0A5E7E3S8_PSEFL</name>
<gene>
    <name evidence="5" type="primary">acoA</name>
    <name evidence="5" type="ORF">PS691_04202</name>
</gene>
<evidence type="ECO:0000256" key="1">
    <source>
        <dbReference type="ARBA" id="ARBA00001964"/>
    </source>
</evidence>
<evidence type="ECO:0000313" key="6">
    <source>
        <dbReference type="Proteomes" id="UP000337909"/>
    </source>
</evidence>